<dbReference type="Proteomes" id="UP001141806">
    <property type="component" value="Unassembled WGS sequence"/>
</dbReference>
<gene>
    <name evidence="2" type="ORF">NE237_016631</name>
</gene>
<name>A0A9Q0HIF5_9MAGN</name>
<dbReference type="AlphaFoldDB" id="A0A9Q0HIF5"/>
<evidence type="ECO:0000256" key="1">
    <source>
        <dbReference type="SAM" id="MobiDB-lite"/>
    </source>
</evidence>
<keyword evidence="3" id="KW-1185">Reference proteome</keyword>
<reference evidence="2" key="1">
    <citation type="journal article" date="2023" name="Plant J.">
        <title>The genome of the king protea, Protea cynaroides.</title>
        <authorList>
            <person name="Chang J."/>
            <person name="Duong T.A."/>
            <person name="Schoeman C."/>
            <person name="Ma X."/>
            <person name="Roodt D."/>
            <person name="Barker N."/>
            <person name="Li Z."/>
            <person name="Van de Peer Y."/>
            <person name="Mizrachi E."/>
        </authorList>
    </citation>
    <scope>NUCLEOTIDE SEQUENCE</scope>
    <source>
        <tissue evidence="2">Young leaves</tissue>
    </source>
</reference>
<comment type="caution">
    <text evidence="2">The sequence shown here is derived from an EMBL/GenBank/DDBJ whole genome shotgun (WGS) entry which is preliminary data.</text>
</comment>
<accession>A0A9Q0HIF5</accession>
<evidence type="ECO:0000313" key="3">
    <source>
        <dbReference type="Proteomes" id="UP001141806"/>
    </source>
</evidence>
<feature type="compositionally biased region" description="Low complexity" evidence="1">
    <location>
        <begin position="101"/>
        <end position="115"/>
    </location>
</feature>
<feature type="region of interest" description="Disordered" evidence="1">
    <location>
        <begin position="169"/>
        <end position="216"/>
    </location>
</feature>
<protein>
    <submittedName>
        <fullName evidence="2">Uncharacterized protein</fullName>
    </submittedName>
</protein>
<feature type="compositionally biased region" description="Acidic residues" evidence="1">
    <location>
        <begin position="193"/>
        <end position="213"/>
    </location>
</feature>
<dbReference type="OrthoDB" id="60033at2759"/>
<feature type="compositionally biased region" description="Polar residues" evidence="1">
    <location>
        <begin position="171"/>
        <end position="180"/>
    </location>
</feature>
<dbReference type="EMBL" id="JAMYWD010000007">
    <property type="protein sequence ID" value="KAJ4964782.1"/>
    <property type="molecule type" value="Genomic_DNA"/>
</dbReference>
<organism evidence="2 3">
    <name type="scientific">Protea cynaroides</name>
    <dbReference type="NCBI Taxonomy" id="273540"/>
    <lineage>
        <taxon>Eukaryota</taxon>
        <taxon>Viridiplantae</taxon>
        <taxon>Streptophyta</taxon>
        <taxon>Embryophyta</taxon>
        <taxon>Tracheophyta</taxon>
        <taxon>Spermatophyta</taxon>
        <taxon>Magnoliopsida</taxon>
        <taxon>Proteales</taxon>
        <taxon>Proteaceae</taxon>
        <taxon>Protea</taxon>
    </lineage>
</organism>
<proteinExistence type="predicted"/>
<feature type="region of interest" description="Disordered" evidence="1">
    <location>
        <begin position="232"/>
        <end position="258"/>
    </location>
</feature>
<evidence type="ECO:0000313" key="2">
    <source>
        <dbReference type="EMBL" id="KAJ4964782.1"/>
    </source>
</evidence>
<feature type="region of interest" description="Disordered" evidence="1">
    <location>
        <begin position="76"/>
        <end position="131"/>
    </location>
</feature>
<sequence>MELPSSSGNPLISPGSYFLSTSNTTISLVSSANLTPMASGRLYQTDGNFRMSPSEKERKICYAKSTAGRRCRRLFTSENRTPMAAAAGGTSTPANSGEDFGSTSTSSPGSKNNSSEETAASDLSDENEKLRKDNQQLSTELAQTKKQCEELMTFLSSYLKVGPDQIDRIMSQGTNGPSRDTSVEICLDGDNITNDDNDDDDEKLKEEEQEEEAPAVAPEEVKLFGVCLRMNDGRGGNNKRSRGPEDVGGSGTPMKEMKVARDFEVPWMRISSSPGETSKVCN</sequence>